<dbReference type="SUPFAM" id="SSF53218">
    <property type="entry name" value="Molybdenum cofactor biosynthesis proteins"/>
    <property type="match status" value="1"/>
</dbReference>
<dbReference type="Pfam" id="PF00994">
    <property type="entry name" value="MoCF_biosynth"/>
    <property type="match status" value="1"/>
</dbReference>
<proteinExistence type="predicted"/>
<comment type="caution">
    <text evidence="2">The sequence shown here is derived from an EMBL/GenBank/DDBJ whole genome shotgun (WGS) entry which is preliminary data.</text>
</comment>
<dbReference type="InterPro" id="IPR001453">
    <property type="entry name" value="MoaB/Mog_dom"/>
</dbReference>
<name>A0ABS4GFG9_9FIRM</name>
<keyword evidence="3" id="KW-1185">Reference proteome</keyword>
<accession>A0ABS4GFG9</accession>
<protein>
    <submittedName>
        <fullName evidence="2">Molybdopterin biosynthesis enzyme</fullName>
    </submittedName>
</protein>
<evidence type="ECO:0000313" key="3">
    <source>
        <dbReference type="Proteomes" id="UP001519342"/>
    </source>
</evidence>
<gene>
    <name evidence="2" type="ORF">J2Z76_002301</name>
</gene>
<dbReference type="Proteomes" id="UP001519342">
    <property type="component" value="Unassembled WGS sequence"/>
</dbReference>
<evidence type="ECO:0000313" key="2">
    <source>
        <dbReference type="EMBL" id="MBP1926436.1"/>
    </source>
</evidence>
<sequence length="177" mass="19536">MISKAIIIPTGDELKSGVVLDTDSPMIMQVLLSMNGSCNITRNEPLIDSENIIIDCIKNYVSQKVDLIILIGGSGGGHRYSSTLGKDFTHSSLDLILEDKYFSELYGKNGHMWSKLICGTIDNTLVINVPGPFQEAKAAIEAFKKAYEQNCIDLKQINLYMTQAVKSEYGNKIVINN</sequence>
<organism evidence="2 3">
    <name type="scientific">Sedimentibacter acidaminivorans</name>
    <dbReference type="NCBI Taxonomy" id="913099"/>
    <lineage>
        <taxon>Bacteria</taxon>
        <taxon>Bacillati</taxon>
        <taxon>Bacillota</taxon>
        <taxon>Tissierellia</taxon>
        <taxon>Sedimentibacter</taxon>
    </lineage>
</organism>
<dbReference type="EMBL" id="JAGGKS010000006">
    <property type="protein sequence ID" value="MBP1926436.1"/>
    <property type="molecule type" value="Genomic_DNA"/>
</dbReference>
<dbReference type="RefSeq" id="WP_209512167.1">
    <property type="nucleotide sequence ID" value="NZ_JAGGKS010000006.1"/>
</dbReference>
<feature type="domain" description="MoaB/Mog" evidence="1">
    <location>
        <begin position="7"/>
        <end position="144"/>
    </location>
</feature>
<dbReference type="Gene3D" id="3.40.980.10">
    <property type="entry name" value="MoaB/Mog-like domain"/>
    <property type="match status" value="1"/>
</dbReference>
<evidence type="ECO:0000259" key="1">
    <source>
        <dbReference type="Pfam" id="PF00994"/>
    </source>
</evidence>
<reference evidence="2 3" key="1">
    <citation type="submission" date="2021-03" db="EMBL/GenBank/DDBJ databases">
        <title>Genomic Encyclopedia of Type Strains, Phase IV (KMG-IV): sequencing the most valuable type-strain genomes for metagenomic binning, comparative biology and taxonomic classification.</title>
        <authorList>
            <person name="Goeker M."/>
        </authorList>
    </citation>
    <scope>NUCLEOTIDE SEQUENCE [LARGE SCALE GENOMIC DNA]</scope>
    <source>
        <strain evidence="2 3">DSM 24004</strain>
    </source>
</reference>
<dbReference type="InterPro" id="IPR036425">
    <property type="entry name" value="MoaB/Mog-like_dom_sf"/>
</dbReference>